<proteinExistence type="predicted"/>
<keyword evidence="3 5" id="KW-1133">Transmembrane helix</keyword>
<organism evidence="7 8">
    <name type="scientific">Sinomicrobium pectinilyticum</name>
    <dbReference type="NCBI Taxonomy" id="1084421"/>
    <lineage>
        <taxon>Bacteria</taxon>
        <taxon>Pseudomonadati</taxon>
        <taxon>Bacteroidota</taxon>
        <taxon>Flavobacteriia</taxon>
        <taxon>Flavobacteriales</taxon>
        <taxon>Flavobacteriaceae</taxon>
        <taxon>Sinomicrobium</taxon>
    </lineage>
</organism>
<evidence type="ECO:0000256" key="5">
    <source>
        <dbReference type="SAM" id="Phobius"/>
    </source>
</evidence>
<dbReference type="EMBL" id="RJTM01000099">
    <property type="protein sequence ID" value="RNL84117.1"/>
    <property type="molecule type" value="Genomic_DNA"/>
</dbReference>
<name>A0A3N0E8E1_SINP1</name>
<sequence length="81" mass="9248">MKLQKSRSKRLLAGVLAILLGAFGVHKFVLGYIKEGIVQLVFTVITFGFGGLISLVEGILYLAMSDEEFYRTYQKRKRSWF</sequence>
<evidence type="ECO:0000256" key="4">
    <source>
        <dbReference type="ARBA" id="ARBA00023136"/>
    </source>
</evidence>
<dbReference type="RefSeq" id="WP_123216707.1">
    <property type="nucleotide sequence ID" value="NZ_RJTM01000099.1"/>
</dbReference>
<evidence type="ECO:0000259" key="6">
    <source>
        <dbReference type="Pfam" id="PF05154"/>
    </source>
</evidence>
<evidence type="ECO:0000256" key="2">
    <source>
        <dbReference type="ARBA" id="ARBA00022692"/>
    </source>
</evidence>
<evidence type="ECO:0000256" key="3">
    <source>
        <dbReference type="ARBA" id="ARBA00022989"/>
    </source>
</evidence>
<evidence type="ECO:0000313" key="7">
    <source>
        <dbReference type="EMBL" id="RNL84117.1"/>
    </source>
</evidence>
<dbReference type="OrthoDB" id="9816361at2"/>
<accession>A0A3N0E8E1</accession>
<gene>
    <name evidence="7" type="ORF">ED312_14335</name>
</gene>
<dbReference type="GO" id="GO:0016020">
    <property type="term" value="C:membrane"/>
    <property type="evidence" value="ECO:0007669"/>
    <property type="project" value="UniProtKB-SubCell"/>
</dbReference>
<comment type="subcellular location">
    <subcellularLocation>
        <location evidence="1">Membrane</location>
        <topology evidence="1">Multi-pass membrane protein</topology>
    </subcellularLocation>
</comment>
<feature type="transmembrane region" description="Helical" evidence="5">
    <location>
        <begin position="37"/>
        <end position="63"/>
    </location>
</feature>
<keyword evidence="2 5" id="KW-0812">Transmembrane</keyword>
<dbReference type="InterPro" id="IPR007829">
    <property type="entry name" value="TM2"/>
</dbReference>
<dbReference type="AlphaFoldDB" id="A0A3N0E8E1"/>
<protein>
    <submittedName>
        <fullName evidence="7">TM2 domain-containing protein</fullName>
    </submittedName>
</protein>
<evidence type="ECO:0000313" key="8">
    <source>
        <dbReference type="Proteomes" id="UP000267469"/>
    </source>
</evidence>
<evidence type="ECO:0000256" key="1">
    <source>
        <dbReference type="ARBA" id="ARBA00004141"/>
    </source>
</evidence>
<dbReference type="Proteomes" id="UP000267469">
    <property type="component" value="Unassembled WGS sequence"/>
</dbReference>
<feature type="domain" description="TM2" evidence="6">
    <location>
        <begin position="8"/>
        <end position="58"/>
    </location>
</feature>
<keyword evidence="4 5" id="KW-0472">Membrane</keyword>
<keyword evidence="8" id="KW-1185">Reference proteome</keyword>
<dbReference type="Pfam" id="PF05154">
    <property type="entry name" value="TM2"/>
    <property type="match status" value="1"/>
</dbReference>
<reference evidence="7 8" key="1">
    <citation type="submission" date="2018-10" db="EMBL/GenBank/DDBJ databases">
        <title>Sinomicrobium pectinilyticum sp. nov., a pectinase-producing bacterium isolated from alkaline and saline soil, and emended description of the genus Sinomicrobium.</title>
        <authorList>
            <person name="Cheng B."/>
            <person name="Li C."/>
            <person name="Lai Q."/>
            <person name="Du M."/>
            <person name="Shao Z."/>
            <person name="Xu P."/>
            <person name="Yang C."/>
        </authorList>
    </citation>
    <scope>NUCLEOTIDE SEQUENCE [LARGE SCALE GENOMIC DNA]</scope>
    <source>
        <strain evidence="7 8">5DNS001</strain>
    </source>
</reference>
<comment type="caution">
    <text evidence="7">The sequence shown here is derived from an EMBL/GenBank/DDBJ whole genome shotgun (WGS) entry which is preliminary data.</text>
</comment>